<dbReference type="Gene3D" id="2.130.10.10">
    <property type="entry name" value="YVTN repeat-like/Quinoprotein amine dehydrogenase"/>
    <property type="match status" value="1"/>
</dbReference>
<dbReference type="InterPro" id="IPR015943">
    <property type="entry name" value="WD40/YVTN_repeat-like_dom_sf"/>
</dbReference>
<gene>
    <name evidence="7" type="ORF">CEUSTIGMA_g7631.t1</name>
</gene>
<evidence type="ECO:0000313" key="7">
    <source>
        <dbReference type="EMBL" id="GAX80193.1"/>
    </source>
</evidence>
<dbReference type="GO" id="GO:0018549">
    <property type="term" value="F:methanethiol oxidase activity"/>
    <property type="evidence" value="ECO:0007669"/>
    <property type="project" value="UniProtKB-EC"/>
</dbReference>
<dbReference type="EMBL" id="BEGY01000049">
    <property type="protein sequence ID" value="GAX80193.1"/>
    <property type="molecule type" value="Genomic_DNA"/>
</dbReference>
<keyword evidence="8" id="KW-1185">Reference proteome</keyword>
<name>A0A250XAP6_9CHLO</name>
<evidence type="ECO:0000313" key="8">
    <source>
        <dbReference type="Proteomes" id="UP000232323"/>
    </source>
</evidence>
<evidence type="ECO:0000256" key="2">
    <source>
        <dbReference type="ARBA" id="ARBA00005606"/>
    </source>
</evidence>
<accession>A0A250XAP6</accession>
<reference evidence="7 8" key="1">
    <citation type="submission" date="2017-08" db="EMBL/GenBank/DDBJ databases">
        <title>Acidophilic green algal genome provides insights into adaptation to an acidic environment.</title>
        <authorList>
            <person name="Hirooka S."/>
            <person name="Hirose Y."/>
            <person name="Kanesaki Y."/>
            <person name="Higuchi S."/>
            <person name="Fujiwara T."/>
            <person name="Onuma R."/>
            <person name="Era A."/>
            <person name="Ohbayashi R."/>
            <person name="Uzuka A."/>
            <person name="Nozaki H."/>
            <person name="Yoshikawa H."/>
            <person name="Miyagishima S.Y."/>
        </authorList>
    </citation>
    <scope>NUCLEOTIDE SEQUENCE [LARGE SCALE GENOMIC DNA]</scope>
    <source>
        <strain evidence="7 8">NIES-2499</strain>
    </source>
</reference>
<evidence type="ECO:0000256" key="5">
    <source>
        <dbReference type="ARBA" id="ARBA00023266"/>
    </source>
</evidence>
<comment type="caution">
    <text evidence="7">The sequence shown here is derived from an EMBL/GenBank/DDBJ whole genome shotgun (WGS) entry which is preliminary data.</text>
</comment>
<dbReference type="EC" id="1.8.3.4" evidence="3"/>
<dbReference type="OrthoDB" id="10252446at2759"/>
<proteinExistence type="inferred from homology"/>
<evidence type="ECO:0000256" key="3">
    <source>
        <dbReference type="ARBA" id="ARBA00012510"/>
    </source>
</evidence>
<organism evidence="7 8">
    <name type="scientific">Chlamydomonas eustigma</name>
    <dbReference type="NCBI Taxonomy" id="1157962"/>
    <lineage>
        <taxon>Eukaryota</taxon>
        <taxon>Viridiplantae</taxon>
        <taxon>Chlorophyta</taxon>
        <taxon>core chlorophytes</taxon>
        <taxon>Chlorophyceae</taxon>
        <taxon>CS clade</taxon>
        <taxon>Chlamydomonadales</taxon>
        <taxon>Chlamydomonadaceae</taxon>
        <taxon>Chlamydomonas</taxon>
    </lineage>
</organism>
<dbReference type="Proteomes" id="UP000232323">
    <property type="component" value="Unassembled WGS sequence"/>
</dbReference>
<dbReference type="InterPro" id="IPR008826">
    <property type="entry name" value="Se-bd"/>
</dbReference>
<dbReference type="AlphaFoldDB" id="A0A250XAP6"/>
<evidence type="ECO:0000256" key="1">
    <source>
        <dbReference type="ARBA" id="ARBA00005177"/>
    </source>
</evidence>
<sequence length="472" mass="52423">MTVDSCCQYGPGYATPQDAFLNGSREKLLYIPVIVPDHSRPDYLVTVDSDPESKDYSKVIHRLPFPYKGDELHHSGWNACSSCYGDSSARSKLLILPGLKSGRVYGVDTQSDPRAPKLNKVVEPQDIQEATGLAYLHTSHCLGSGEIMISAMGDKEGNPRGGFLLLDQDLKVKSTWSQHETKYGYDFWYQPRHNVMVSSEWGAPSSFTKGFNPAEVEAKYGSSLYFWDWKERKVVQEVSLGQTGLIPLEVRFLHDPAQPHGYVGAALSSNVIHFSKDEATGLWQTQVAIPQSWVKVEGWALPELPPLITDILISLDDKYLYFSNWLRGDIAQYDVSDPQNPRLAGRVFVGGSIRKGGTVKVLGGLPEDVDEQPQIPLVQGHELHGGPQMLQLSLDGKRLYVTNSLFGPWDQQFYPDMVSKGSYLLQIDVDTERGGLSINHNFFVDFGAEPDGPGLAHEVRYPGGDCSSDIWL</sequence>
<comment type="similarity">
    <text evidence="2">Belongs to the selenium-binding protein family.</text>
</comment>
<protein>
    <recommendedName>
        <fullName evidence="4">Methanethiol oxidase</fullName>
        <ecNumber evidence="3">1.8.3.4</ecNumber>
    </recommendedName>
</protein>
<dbReference type="Pfam" id="PF05694">
    <property type="entry name" value="SBP56"/>
    <property type="match status" value="1"/>
</dbReference>
<comment type="pathway">
    <text evidence="1">Organosulfur degradation.</text>
</comment>
<comment type="catalytic activity">
    <reaction evidence="6">
        <text>methanethiol + O2 + H2O = hydrogen sulfide + formaldehyde + H2O2 + H(+)</text>
        <dbReference type="Rhea" id="RHEA:11812"/>
        <dbReference type="ChEBI" id="CHEBI:15377"/>
        <dbReference type="ChEBI" id="CHEBI:15378"/>
        <dbReference type="ChEBI" id="CHEBI:15379"/>
        <dbReference type="ChEBI" id="CHEBI:16007"/>
        <dbReference type="ChEBI" id="CHEBI:16240"/>
        <dbReference type="ChEBI" id="CHEBI:16842"/>
        <dbReference type="ChEBI" id="CHEBI:29919"/>
        <dbReference type="EC" id="1.8.3.4"/>
    </reaction>
</comment>
<evidence type="ECO:0000256" key="6">
    <source>
        <dbReference type="ARBA" id="ARBA00047539"/>
    </source>
</evidence>
<dbReference type="PANTHER" id="PTHR23300">
    <property type="entry name" value="METHANETHIOL OXIDASE"/>
    <property type="match status" value="1"/>
</dbReference>
<evidence type="ECO:0000256" key="4">
    <source>
        <dbReference type="ARBA" id="ARBA00015601"/>
    </source>
</evidence>
<dbReference type="SUPFAM" id="SSF75011">
    <property type="entry name" value="3-carboxy-cis,cis-mucoante lactonizing enzyme"/>
    <property type="match status" value="1"/>
</dbReference>
<dbReference type="PANTHER" id="PTHR23300:SF0">
    <property type="entry name" value="METHANETHIOL OXIDASE"/>
    <property type="match status" value="1"/>
</dbReference>
<dbReference type="GO" id="GO:0008430">
    <property type="term" value="F:selenium binding"/>
    <property type="evidence" value="ECO:0007669"/>
    <property type="project" value="InterPro"/>
</dbReference>
<dbReference type="STRING" id="1157962.A0A250XAP6"/>
<keyword evidence="5" id="KW-0711">Selenium</keyword>